<name>A0A0P7BNW0_9HYPO</name>
<accession>A0A0P7BNW0</accession>
<protein>
    <submittedName>
        <fullName evidence="1">Uncharacterized protein</fullName>
    </submittedName>
</protein>
<sequence length="257" mass="29301">MATIEQGEASRSIEFTTIEKLFDEINCTTGDMLLVHRVSVQQLAEIEKATEERGRRFRFHYAPTKALIITIPTGIHERLHLELWDTIRDAIVYMGLRASCGQSDSSGGPKPERHYPGAWPTLVVEVGYSQTLQGLRNKMRWWFTASGHQVKIVLIAKLELRTREITIEKYIEAPAQSRPGATTTRAAAIRELEPTCTQAITITEDPTRPMSYNVTREALRLEFHLLFLRQPRQGEGDIVINTQELQEYAGEVWHMVV</sequence>
<gene>
    <name evidence="1" type="ORF">AK830_g4047</name>
</gene>
<dbReference type="AlphaFoldDB" id="A0A0P7BNW0"/>
<proteinExistence type="predicted"/>
<organism evidence="1 2">
    <name type="scientific">Neonectria ditissima</name>
    <dbReference type="NCBI Taxonomy" id="78410"/>
    <lineage>
        <taxon>Eukaryota</taxon>
        <taxon>Fungi</taxon>
        <taxon>Dikarya</taxon>
        <taxon>Ascomycota</taxon>
        <taxon>Pezizomycotina</taxon>
        <taxon>Sordariomycetes</taxon>
        <taxon>Hypocreomycetidae</taxon>
        <taxon>Hypocreales</taxon>
        <taxon>Nectriaceae</taxon>
        <taxon>Neonectria</taxon>
    </lineage>
</organism>
<dbReference type="OrthoDB" id="76567at2759"/>
<reference evidence="1 2" key="1">
    <citation type="submission" date="2015-09" db="EMBL/GenBank/DDBJ databases">
        <title>Draft genome of a European isolate of the apple canker pathogen Neonectria ditissima.</title>
        <authorList>
            <person name="Gomez-Cortecero A."/>
            <person name="Harrison R.J."/>
            <person name="Armitage A.D."/>
        </authorList>
    </citation>
    <scope>NUCLEOTIDE SEQUENCE [LARGE SCALE GENOMIC DNA]</scope>
    <source>
        <strain evidence="1 2">R09/05</strain>
    </source>
</reference>
<evidence type="ECO:0000313" key="2">
    <source>
        <dbReference type="Proteomes" id="UP000050424"/>
    </source>
</evidence>
<comment type="caution">
    <text evidence="1">The sequence shown here is derived from an EMBL/GenBank/DDBJ whole genome shotgun (WGS) entry which is preliminary data.</text>
</comment>
<keyword evidence="2" id="KW-1185">Reference proteome</keyword>
<evidence type="ECO:0000313" key="1">
    <source>
        <dbReference type="EMBL" id="KPM42509.1"/>
    </source>
</evidence>
<dbReference type="Proteomes" id="UP000050424">
    <property type="component" value="Unassembled WGS sequence"/>
</dbReference>
<dbReference type="EMBL" id="LKCW01000047">
    <property type="protein sequence ID" value="KPM42509.1"/>
    <property type="molecule type" value="Genomic_DNA"/>
</dbReference>